<organism evidence="2 3">
    <name type="scientific">Croceitalea vernalis</name>
    <dbReference type="NCBI Taxonomy" id="3075599"/>
    <lineage>
        <taxon>Bacteria</taxon>
        <taxon>Pseudomonadati</taxon>
        <taxon>Bacteroidota</taxon>
        <taxon>Flavobacteriia</taxon>
        <taxon>Flavobacteriales</taxon>
        <taxon>Flavobacteriaceae</taxon>
        <taxon>Croceitalea</taxon>
    </lineage>
</organism>
<accession>A0ABU3BEJ2</accession>
<dbReference type="PANTHER" id="PTHR38787:SF3">
    <property type="entry name" value="REGULATORY P DOMAIN-CONTAINING PROTEIN"/>
    <property type="match status" value="1"/>
</dbReference>
<sequence>MLSRLFLVFAFFIFLACGSDNSPNVIVIDDDPVGMTDDDPVDPTDDNPITSNFVACDNGMAGDFPCNGFDLLGSISLSQFSAQSANDIWGWTDSTTGNEYALVGLNNGTAFVDITDTENLVYLGKLPSSGGSSIWRDVKIYEDYAFIVSEASGHGMQVFDLTKLSGVTNPPQNFTQDARYTGFGNAHNIVINEDMGFAYPVGTARNDAFNGGVHFVDISNPTSPTGIGGYGANGYTHDAQVITYIGPDTDYTGQEIFIGANENQIAVADITDKNNPSEISTLTYGNLGYTHQGWFTEDQRFYLLGDELDETGFGFNSRTLVFDMLDLDNPVLHTTYLGPTAAIDHNGYVVGNEFYLANYTAGVRVLDISDIENRNISEIGFFDTFPANDTASFNGVWSVYPYFESGKILVNDSNTGFYIIKKSE</sequence>
<feature type="signal peptide" evidence="1">
    <location>
        <begin position="1"/>
        <end position="22"/>
    </location>
</feature>
<feature type="chain" id="PRO_5046707529" evidence="1">
    <location>
        <begin position="23"/>
        <end position="424"/>
    </location>
</feature>
<keyword evidence="1" id="KW-0732">Signal</keyword>
<reference evidence="2 3" key="1">
    <citation type="submission" date="2023-09" db="EMBL/GenBank/DDBJ databases">
        <authorList>
            <person name="Rey-Velasco X."/>
        </authorList>
    </citation>
    <scope>NUCLEOTIDE SEQUENCE [LARGE SCALE GENOMIC DNA]</scope>
    <source>
        <strain evidence="2 3">P007</strain>
    </source>
</reference>
<dbReference type="InterPro" id="IPR027589">
    <property type="entry name" value="Choice_anch_B"/>
</dbReference>
<dbReference type="Proteomes" id="UP001250662">
    <property type="component" value="Unassembled WGS sequence"/>
</dbReference>
<dbReference type="Pfam" id="PF08309">
    <property type="entry name" value="LVIVD"/>
    <property type="match status" value="2"/>
</dbReference>
<name>A0ABU3BEJ2_9FLAO</name>
<dbReference type="NCBIfam" id="TIGR04312">
    <property type="entry name" value="choice_anch_B"/>
    <property type="match status" value="1"/>
</dbReference>
<protein>
    <submittedName>
        <fullName evidence="2">Choice-of-anchor B family protein</fullName>
    </submittedName>
</protein>
<gene>
    <name evidence="2" type="ORF">RM520_03050</name>
</gene>
<evidence type="ECO:0000256" key="1">
    <source>
        <dbReference type="SAM" id="SignalP"/>
    </source>
</evidence>
<proteinExistence type="predicted"/>
<dbReference type="InterPro" id="IPR013211">
    <property type="entry name" value="LVIVD"/>
</dbReference>
<dbReference type="PROSITE" id="PS51257">
    <property type="entry name" value="PROKAR_LIPOPROTEIN"/>
    <property type="match status" value="1"/>
</dbReference>
<evidence type="ECO:0000313" key="2">
    <source>
        <dbReference type="EMBL" id="MDT0620585.1"/>
    </source>
</evidence>
<dbReference type="EMBL" id="JAVRHU010000001">
    <property type="protein sequence ID" value="MDT0620585.1"/>
    <property type="molecule type" value="Genomic_DNA"/>
</dbReference>
<dbReference type="RefSeq" id="WP_311386924.1">
    <property type="nucleotide sequence ID" value="NZ_JAVRHU010000001.1"/>
</dbReference>
<keyword evidence="3" id="KW-1185">Reference proteome</keyword>
<comment type="caution">
    <text evidence="2">The sequence shown here is derived from an EMBL/GenBank/DDBJ whole genome shotgun (WGS) entry which is preliminary data.</text>
</comment>
<evidence type="ECO:0000313" key="3">
    <source>
        <dbReference type="Proteomes" id="UP001250662"/>
    </source>
</evidence>
<dbReference type="PANTHER" id="PTHR38787">
    <property type="entry name" value="REGULATORY P DOMAIN-CONTAINING PROTEIN"/>
    <property type="match status" value="1"/>
</dbReference>